<evidence type="ECO:0000256" key="1">
    <source>
        <dbReference type="SAM" id="MobiDB-lite"/>
    </source>
</evidence>
<dbReference type="Proteomes" id="UP000694251">
    <property type="component" value="Chromosome 13"/>
</dbReference>
<keyword evidence="4" id="KW-1185">Reference proteome</keyword>
<protein>
    <recommendedName>
        <fullName evidence="5">Transmembrane protein</fullName>
    </recommendedName>
</protein>
<evidence type="ECO:0008006" key="5">
    <source>
        <dbReference type="Google" id="ProtNLM"/>
    </source>
</evidence>
<organism evidence="3 4">
    <name type="scientific">Arabidopsis suecica</name>
    <name type="common">Swedish thale-cress</name>
    <name type="synonym">Cardaminopsis suecica</name>
    <dbReference type="NCBI Taxonomy" id="45249"/>
    <lineage>
        <taxon>Eukaryota</taxon>
        <taxon>Viridiplantae</taxon>
        <taxon>Streptophyta</taxon>
        <taxon>Embryophyta</taxon>
        <taxon>Tracheophyta</taxon>
        <taxon>Spermatophyta</taxon>
        <taxon>Magnoliopsida</taxon>
        <taxon>eudicotyledons</taxon>
        <taxon>Gunneridae</taxon>
        <taxon>Pentapetalae</taxon>
        <taxon>rosids</taxon>
        <taxon>malvids</taxon>
        <taxon>Brassicales</taxon>
        <taxon>Brassicaceae</taxon>
        <taxon>Camelineae</taxon>
        <taxon>Arabidopsis</taxon>
    </lineage>
</organism>
<feature type="compositionally biased region" description="Basic and acidic residues" evidence="1">
    <location>
        <begin position="62"/>
        <end position="75"/>
    </location>
</feature>
<accession>A0A8T1XP48</accession>
<dbReference type="EMBL" id="JAEFBJ010000013">
    <property type="protein sequence ID" value="KAG7536441.1"/>
    <property type="molecule type" value="Genomic_DNA"/>
</dbReference>
<evidence type="ECO:0000313" key="3">
    <source>
        <dbReference type="EMBL" id="KAG7536441.1"/>
    </source>
</evidence>
<proteinExistence type="predicted"/>
<name>A0A8T1XP48_ARASU</name>
<evidence type="ECO:0000313" key="4">
    <source>
        <dbReference type="Proteomes" id="UP000694251"/>
    </source>
</evidence>
<feature type="chain" id="PRO_5035836168" description="Transmembrane protein" evidence="2">
    <location>
        <begin position="28"/>
        <end position="103"/>
    </location>
</feature>
<feature type="region of interest" description="Disordered" evidence="1">
    <location>
        <begin position="60"/>
        <end position="103"/>
    </location>
</feature>
<keyword evidence="2" id="KW-0732">Signal</keyword>
<reference evidence="3 4" key="1">
    <citation type="submission" date="2020-12" db="EMBL/GenBank/DDBJ databases">
        <title>Concerted genomic and epigenomic changes stabilize Arabidopsis allopolyploids.</title>
        <authorList>
            <person name="Chen Z."/>
        </authorList>
    </citation>
    <scope>NUCLEOTIDE SEQUENCE [LARGE SCALE GENOMIC DNA]</scope>
    <source>
        <strain evidence="3">As9502</strain>
        <tissue evidence="3">Leaf</tissue>
    </source>
</reference>
<comment type="caution">
    <text evidence="3">The sequence shown here is derived from an EMBL/GenBank/DDBJ whole genome shotgun (WGS) entry which is preliminary data.</text>
</comment>
<sequence length="103" mass="11382">MGKKTSSKLSQVFIVVLLCIFIYRTDSAISSHHEQLSISGRRMMANTPYPYGGIYVKPPLSKNKDSHQKVKRLETYYKPNSEIGTGPSHSGHGGTTIDQVSTP</sequence>
<evidence type="ECO:0000256" key="2">
    <source>
        <dbReference type="SAM" id="SignalP"/>
    </source>
</evidence>
<dbReference type="OrthoDB" id="1095599at2759"/>
<dbReference type="AlphaFoldDB" id="A0A8T1XP48"/>
<feature type="signal peptide" evidence="2">
    <location>
        <begin position="1"/>
        <end position="27"/>
    </location>
</feature>
<gene>
    <name evidence="3" type="ORF">ISN44_As13g003900</name>
</gene>